<keyword evidence="3" id="KW-1185">Reference proteome</keyword>
<sequence>MPGGDDEGPTTFRPEQQGLTRVQSDVRQNVVENKGHIFPTEEQIVATGKISTNASQGFKNDEDNQGAESEQYRETDDLTKTDVSNDLLCVGVKRLIVKSFKRKQRRSTVRKRNLKRPRLTEATTHDNFGDDICKAYSRKYQKEKTKHNRLSLTLGGCIYQLVVRFLDFTDFGAIQVPSVMQRICVWKGSMVKNFTDMFIDENGMYTPNKIKDESETCYAQESFSWASTTKNSNLRAAIDRTVGNFITEKVKEDIFASFQFYMRDENVSTRMKAKNLLLKTLQLVTAATDDSQKTEKLESSDNNHNSADEFHWSGSTMKVNSDGVCVEDEAVNRKSKRVKQVSEQSVASIECDQKKHDQDEFQGNKGECFDVIGSSKSEDKYNQGNIGNEESQGNKKGGQNETQEVTLEGKIKQTRAATTSSFMYLLEAENTVVFPHIHAEDCGKQNAASFDGFTS</sequence>
<dbReference type="Gramene" id="HORVU.MOREX.r3.3HG0274680.1">
    <property type="protein sequence ID" value="HORVU.MOREX.r3.3HG0274680.1"/>
    <property type="gene ID" value="HORVU.MOREX.r3.3HG0274680"/>
</dbReference>
<dbReference type="Proteomes" id="UP000011116">
    <property type="component" value="Chromosome 3H"/>
</dbReference>
<feature type="region of interest" description="Disordered" evidence="1">
    <location>
        <begin position="1"/>
        <end position="26"/>
    </location>
</feature>
<accession>A0A8I6X1Y9</accession>
<proteinExistence type="predicted"/>
<evidence type="ECO:0000313" key="2">
    <source>
        <dbReference type="EnsemblPlants" id="HORVU.MOREX.r3.3HG0274680.1"/>
    </source>
</evidence>
<feature type="compositionally biased region" description="Basic and acidic residues" evidence="1">
    <location>
        <begin position="290"/>
        <end position="311"/>
    </location>
</feature>
<evidence type="ECO:0000256" key="1">
    <source>
        <dbReference type="SAM" id="MobiDB-lite"/>
    </source>
</evidence>
<evidence type="ECO:0000313" key="3">
    <source>
        <dbReference type="Proteomes" id="UP000011116"/>
    </source>
</evidence>
<reference evidence="3" key="1">
    <citation type="journal article" date="2012" name="Nature">
        <title>A physical, genetic and functional sequence assembly of the barley genome.</title>
        <authorList>
            <consortium name="The International Barley Genome Sequencing Consortium"/>
            <person name="Mayer K.F."/>
            <person name="Waugh R."/>
            <person name="Brown J.W."/>
            <person name="Schulman A."/>
            <person name="Langridge P."/>
            <person name="Platzer M."/>
            <person name="Fincher G.B."/>
            <person name="Muehlbauer G.J."/>
            <person name="Sato K."/>
            <person name="Close T.J."/>
            <person name="Wise R.P."/>
            <person name="Stein N."/>
        </authorList>
    </citation>
    <scope>NUCLEOTIDE SEQUENCE [LARGE SCALE GENOMIC DNA]</scope>
    <source>
        <strain evidence="3">cv. Morex</strain>
    </source>
</reference>
<reference evidence="2" key="2">
    <citation type="submission" date="2020-10" db="EMBL/GenBank/DDBJ databases">
        <authorList>
            <person name="Scholz U."/>
            <person name="Mascher M."/>
            <person name="Fiebig A."/>
        </authorList>
    </citation>
    <scope>NUCLEOTIDE SEQUENCE [LARGE SCALE GENOMIC DNA]</scope>
    <source>
        <strain evidence="2">cv. Morex</strain>
    </source>
</reference>
<feature type="region of interest" description="Disordered" evidence="1">
    <location>
        <begin position="289"/>
        <end position="313"/>
    </location>
</feature>
<feature type="compositionally biased region" description="Polar residues" evidence="1">
    <location>
        <begin position="13"/>
        <end position="26"/>
    </location>
</feature>
<protein>
    <submittedName>
        <fullName evidence="2">Uncharacterized protein</fullName>
    </submittedName>
</protein>
<dbReference type="EnsemblPlants" id="HORVU.MOREX.r3.3HG0274680.1">
    <property type="protein sequence ID" value="HORVU.MOREX.r3.3HG0274680.1"/>
    <property type="gene ID" value="HORVU.MOREX.r3.3HG0274680"/>
</dbReference>
<organism evidence="2 3">
    <name type="scientific">Hordeum vulgare subsp. vulgare</name>
    <name type="common">Domesticated barley</name>
    <dbReference type="NCBI Taxonomy" id="112509"/>
    <lineage>
        <taxon>Eukaryota</taxon>
        <taxon>Viridiplantae</taxon>
        <taxon>Streptophyta</taxon>
        <taxon>Embryophyta</taxon>
        <taxon>Tracheophyta</taxon>
        <taxon>Spermatophyta</taxon>
        <taxon>Magnoliopsida</taxon>
        <taxon>Liliopsida</taxon>
        <taxon>Poales</taxon>
        <taxon>Poaceae</taxon>
        <taxon>BOP clade</taxon>
        <taxon>Pooideae</taxon>
        <taxon>Triticodae</taxon>
        <taxon>Triticeae</taxon>
        <taxon>Hordeinae</taxon>
        <taxon>Hordeum</taxon>
    </lineage>
</organism>
<dbReference type="AlphaFoldDB" id="A0A8I6X1Y9"/>
<feature type="region of interest" description="Disordered" evidence="1">
    <location>
        <begin position="52"/>
        <end position="77"/>
    </location>
</feature>
<name>A0A8I6X1Y9_HORVV</name>
<reference evidence="2" key="3">
    <citation type="submission" date="2022-01" db="UniProtKB">
        <authorList>
            <consortium name="EnsemblPlants"/>
        </authorList>
    </citation>
    <scope>IDENTIFICATION</scope>
    <source>
        <strain evidence="2">subsp. vulgare</strain>
    </source>
</reference>
<feature type="region of interest" description="Disordered" evidence="1">
    <location>
        <begin position="345"/>
        <end position="401"/>
    </location>
</feature>
<feature type="compositionally biased region" description="Polar residues" evidence="1">
    <location>
        <begin position="382"/>
        <end position="391"/>
    </location>
</feature>